<reference evidence="2 4" key="1">
    <citation type="submission" date="2016-10" db="EMBL/GenBank/DDBJ databases">
        <title>Draft genome sequences of four alkaliphilic bacteria belonging to the Anaerobacillus genus.</title>
        <authorList>
            <person name="Bassil N.M."/>
            <person name="Lloyd J.R."/>
        </authorList>
    </citation>
    <scope>NUCLEOTIDE SEQUENCE [LARGE SCALE GENOMIC DNA]</scope>
    <source>
        <strain evidence="2 4">NB2006</strain>
    </source>
</reference>
<gene>
    <name evidence="3" type="ORF">AWH56_021430</name>
    <name evidence="2" type="ORF">AWH56_04625</name>
</gene>
<keyword evidence="1" id="KW-0472">Membrane</keyword>
<evidence type="ECO:0000313" key="4">
    <source>
        <dbReference type="Proteomes" id="UP000180175"/>
    </source>
</evidence>
<feature type="transmembrane region" description="Helical" evidence="1">
    <location>
        <begin position="6"/>
        <end position="26"/>
    </location>
</feature>
<keyword evidence="1" id="KW-1133">Transmembrane helix</keyword>
<evidence type="ECO:0000256" key="1">
    <source>
        <dbReference type="SAM" id="Phobius"/>
    </source>
</evidence>
<keyword evidence="4" id="KW-1185">Reference proteome</keyword>
<dbReference type="Proteomes" id="UP000180175">
    <property type="component" value="Chromosome"/>
</dbReference>
<feature type="transmembrane region" description="Helical" evidence="1">
    <location>
        <begin position="33"/>
        <end position="55"/>
    </location>
</feature>
<proteinExistence type="predicted"/>
<dbReference type="EMBL" id="LQXD01000029">
    <property type="protein sequence ID" value="OIJ22756.1"/>
    <property type="molecule type" value="Genomic_DNA"/>
</dbReference>
<evidence type="ECO:0000313" key="2">
    <source>
        <dbReference type="EMBL" id="OIJ22756.1"/>
    </source>
</evidence>
<evidence type="ECO:0008006" key="5">
    <source>
        <dbReference type="Google" id="ProtNLM"/>
    </source>
</evidence>
<reference evidence="3" key="4">
    <citation type="submission" date="2020-10" db="EMBL/GenBank/DDBJ databases">
        <authorList>
            <person name="Bassil N.M."/>
            <person name="Lloyd J.R."/>
        </authorList>
    </citation>
    <scope>NUCLEOTIDE SEQUENCE</scope>
    <source>
        <strain evidence="3">NB2006</strain>
    </source>
</reference>
<reference evidence="3 4" key="2">
    <citation type="journal article" date="2017" name="Genome Announc.">
        <title>Draft Genome Sequences of Four Alkaliphilic Bacteria Belonging to the Anaerobacillus Genus.</title>
        <authorList>
            <person name="Bassil N.M."/>
            <person name="Lloyd J.R."/>
        </authorList>
    </citation>
    <scope>NUCLEOTIDE SEQUENCE [LARGE SCALE GENOMIC DNA]</scope>
    <source>
        <strain evidence="3 4">NB2006</strain>
    </source>
</reference>
<reference evidence="3 4" key="3">
    <citation type="journal article" date="2019" name="Int. J. Syst. Evol. Microbiol.">
        <title>Anaerobacillus isosaccharinicus sp. nov., an alkaliphilic bacterium which degrades isosaccharinic acid.</title>
        <authorList>
            <person name="Bassil N.M."/>
            <person name="Lloyd J.R."/>
        </authorList>
    </citation>
    <scope>NUCLEOTIDE SEQUENCE [LARGE SCALE GENOMIC DNA]</scope>
    <source>
        <strain evidence="3 4">NB2006</strain>
    </source>
</reference>
<sequence>MHPTELIELLFVGSITLLFLVISFFLKGNWRKIGFTLTLVILVAYSAFYILRPYWIDSQIIKKVEILEVYLEERYPDEGWLISTVPHREAGYKHLNPYYIGVVFFDEPEVTYHYRVENKDSIKQIGFSTDKSGELKFWERNESSEEEDI</sequence>
<dbReference type="KEGG" id="aia:AWH56_021430"/>
<accession>A0A1S2MDT1</accession>
<protein>
    <recommendedName>
        <fullName evidence="5">DUF3139 domain-containing protein</fullName>
    </recommendedName>
</protein>
<dbReference type="RefSeq" id="WP_071316010.1">
    <property type="nucleotide sequence ID" value="NZ_CP063356.2"/>
</dbReference>
<organism evidence="2 4">
    <name type="scientific">Anaerobacillus isosaccharinicus</name>
    <dbReference type="NCBI Taxonomy" id="1532552"/>
    <lineage>
        <taxon>Bacteria</taxon>
        <taxon>Bacillati</taxon>
        <taxon>Bacillota</taxon>
        <taxon>Bacilli</taxon>
        <taxon>Bacillales</taxon>
        <taxon>Bacillaceae</taxon>
        <taxon>Anaerobacillus</taxon>
    </lineage>
</organism>
<evidence type="ECO:0000313" key="3">
    <source>
        <dbReference type="EMBL" id="QOY35229.1"/>
    </source>
</evidence>
<keyword evidence="1" id="KW-0812">Transmembrane</keyword>
<name>A0A1S2MDT1_9BACI</name>
<dbReference type="AlphaFoldDB" id="A0A1S2MDT1"/>
<dbReference type="EMBL" id="CP063356">
    <property type="protein sequence ID" value="QOY35229.1"/>
    <property type="molecule type" value="Genomic_DNA"/>
</dbReference>
<dbReference type="OrthoDB" id="2972540at2"/>